<dbReference type="RefSeq" id="WP_196196160.1">
    <property type="nucleotide sequence ID" value="NZ_JADPRT010000010.1"/>
</dbReference>
<accession>A0A931BCM9</accession>
<evidence type="ECO:0000313" key="3">
    <source>
        <dbReference type="EMBL" id="MBF9070995.1"/>
    </source>
</evidence>
<sequence>MPLSEHEQRLLEQMERALYAEDPKFATALEGSGLRTRTRRAVYASVAGFVVGVGLLMGGLFVHQQWVSVVGFVLMLAGAVFAVTAWRRIPRLAAVDPRTGRPVRRKKRGGGGGSIVDRMEQRWQRRQEQQRGGF</sequence>
<dbReference type="InterPro" id="IPR021401">
    <property type="entry name" value="DUF3040"/>
</dbReference>
<organism evidence="3 4">
    <name type="scientific">Streptacidiphilus fuscans</name>
    <dbReference type="NCBI Taxonomy" id="2789292"/>
    <lineage>
        <taxon>Bacteria</taxon>
        <taxon>Bacillati</taxon>
        <taxon>Actinomycetota</taxon>
        <taxon>Actinomycetes</taxon>
        <taxon>Kitasatosporales</taxon>
        <taxon>Streptomycetaceae</taxon>
        <taxon>Streptacidiphilus</taxon>
    </lineage>
</organism>
<keyword evidence="2" id="KW-0472">Membrane</keyword>
<dbReference type="Pfam" id="PF11239">
    <property type="entry name" value="DUF3040"/>
    <property type="match status" value="1"/>
</dbReference>
<dbReference type="EMBL" id="JADPRT010000010">
    <property type="protein sequence ID" value="MBF9070995.1"/>
    <property type="molecule type" value="Genomic_DNA"/>
</dbReference>
<dbReference type="AlphaFoldDB" id="A0A931BCM9"/>
<evidence type="ECO:0000313" key="4">
    <source>
        <dbReference type="Proteomes" id="UP000657385"/>
    </source>
</evidence>
<keyword evidence="2" id="KW-1133">Transmembrane helix</keyword>
<reference evidence="3" key="1">
    <citation type="submission" date="2020-11" db="EMBL/GenBank/DDBJ databases">
        <title>Isolation and identification of active actinomycetes.</title>
        <authorList>
            <person name="Yu B."/>
        </authorList>
    </citation>
    <scope>NUCLEOTIDE SEQUENCE</scope>
    <source>
        <strain evidence="3">NEAU-YB345</strain>
    </source>
</reference>
<dbReference type="Proteomes" id="UP000657385">
    <property type="component" value="Unassembled WGS sequence"/>
</dbReference>
<keyword evidence="2" id="KW-0812">Transmembrane</keyword>
<comment type="caution">
    <text evidence="3">The sequence shown here is derived from an EMBL/GenBank/DDBJ whole genome shotgun (WGS) entry which is preliminary data.</text>
</comment>
<evidence type="ECO:0000256" key="2">
    <source>
        <dbReference type="SAM" id="Phobius"/>
    </source>
</evidence>
<proteinExistence type="predicted"/>
<feature type="transmembrane region" description="Helical" evidence="2">
    <location>
        <begin position="66"/>
        <end position="86"/>
    </location>
</feature>
<protein>
    <submittedName>
        <fullName evidence="3">DUF3040 domain-containing protein</fullName>
    </submittedName>
</protein>
<feature type="region of interest" description="Disordered" evidence="1">
    <location>
        <begin position="98"/>
        <end position="134"/>
    </location>
</feature>
<evidence type="ECO:0000256" key="1">
    <source>
        <dbReference type="SAM" id="MobiDB-lite"/>
    </source>
</evidence>
<feature type="transmembrane region" description="Helical" evidence="2">
    <location>
        <begin position="41"/>
        <end position="60"/>
    </location>
</feature>
<name>A0A931BCM9_9ACTN</name>
<gene>
    <name evidence="3" type="ORF">I2501_23540</name>
</gene>
<keyword evidence="4" id="KW-1185">Reference proteome</keyword>
<feature type="compositionally biased region" description="Basic and acidic residues" evidence="1">
    <location>
        <begin position="117"/>
        <end position="134"/>
    </location>
</feature>